<reference evidence="1" key="1">
    <citation type="submission" date="2015-12" db="EMBL/GenBank/DDBJ databases">
        <title>Update maize B73 reference genome by single molecule sequencing technologies.</title>
        <authorList>
            <consortium name="Maize Genome Sequencing Project"/>
            <person name="Ware D."/>
        </authorList>
    </citation>
    <scope>NUCLEOTIDE SEQUENCE</scope>
    <source>
        <tissue evidence="1">Seedling</tissue>
    </source>
</reference>
<dbReference type="PANTHER" id="PTHR15020">
    <property type="entry name" value="FLAVIN REDUCTASE-RELATED"/>
    <property type="match status" value="1"/>
</dbReference>
<dbReference type="InParanoid" id="A0A1D6LTQ8"/>
<dbReference type="AlphaFoldDB" id="A0A1D6LTQ8"/>
<dbReference type="STRING" id="4577.A0A1D6LTQ8"/>
<evidence type="ECO:0000313" key="1">
    <source>
        <dbReference type="EMBL" id="AQK82784.1"/>
    </source>
</evidence>
<gene>
    <name evidence="1" type="ORF">ZEAMMB73_Zm00001d037076</name>
</gene>
<sequence>MGQGIRGRHDFILPPVGLGRIEQSSDFSQVVEIVAPSAGKVNPTARFTRPGRLTDGPYTSYDLNTLLKATAGEQRAVVIGKGDKLVGEVIRLVVAEACIQALDIESTEGQIYEINSVKVLIFF</sequence>
<dbReference type="Gene3D" id="3.40.50.720">
    <property type="entry name" value="NAD(P)-binding Rossmann-like Domain"/>
    <property type="match status" value="1"/>
</dbReference>
<dbReference type="EMBL" id="CM000782">
    <property type="protein sequence ID" value="AQK82784.1"/>
    <property type="molecule type" value="Genomic_DNA"/>
</dbReference>
<accession>A0A1D6LTQ8</accession>
<name>A0A1D6LTQ8_MAIZE</name>
<proteinExistence type="predicted"/>
<dbReference type="PANTHER" id="PTHR15020:SF48">
    <property type="entry name" value="NAD(P)-BINDING ROSSMANN-FOLD SUPERFAMILY PROTEIN"/>
    <property type="match status" value="1"/>
</dbReference>
<organism evidence="1">
    <name type="scientific">Zea mays</name>
    <name type="common">Maize</name>
    <dbReference type="NCBI Taxonomy" id="4577"/>
    <lineage>
        <taxon>Eukaryota</taxon>
        <taxon>Viridiplantae</taxon>
        <taxon>Streptophyta</taxon>
        <taxon>Embryophyta</taxon>
        <taxon>Tracheophyta</taxon>
        <taxon>Spermatophyta</taxon>
        <taxon>Magnoliopsida</taxon>
        <taxon>Liliopsida</taxon>
        <taxon>Poales</taxon>
        <taxon>Poaceae</taxon>
        <taxon>PACMAD clade</taxon>
        <taxon>Panicoideae</taxon>
        <taxon>Andropogonodae</taxon>
        <taxon>Andropogoneae</taxon>
        <taxon>Tripsacinae</taxon>
        <taxon>Zea</taxon>
    </lineage>
</organism>
<protein>
    <submittedName>
        <fullName evidence="1">NAD(P)-binding Rossmann-fold superfamily protein</fullName>
    </submittedName>
</protein>